<keyword evidence="4" id="KW-1003">Cell membrane</keyword>
<evidence type="ECO:0000256" key="11">
    <source>
        <dbReference type="ARBA" id="ARBA00025321"/>
    </source>
</evidence>
<sequence>MALNLLPYSPQTYSKRENQSKFLSDYRISFKFTTKISAWWPAGKGAAMLRFVDHYLQFRIRATDSSCHSGIVHIARIIMGLIKLEKKMLKSLKKVMVGMLGATFLISALAPVSAAPTMLSAPAVANENLQQVRDHRWGGGDRHWGGHRPGYRPGWQGRPGYWNGHRGYRYYRHGYRRHSDGWWYPLAAFGAGAIIGGALATPPPPPPPVYPAPAYRYSNAHIQWCYNRYKSYRASDNTFQPYNGPRQQCYSPY</sequence>
<comment type="similarity">
    <text evidence="2">Belongs to the BA14k family.</text>
</comment>
<dbReference type="Proteomes" id="UP000002565">
    <property type="component" value="Chromosome 2"/>
</dbReference>
<accession>A0A0F6AUT3</accession>
<evidence type="ECO:0000256" key="7">
    <source>
        <dbReference type="ARBA" id="ARBA00022734"/>
    </source>
</evidence>
<reference evidence="12 13" key="1">
    <citation type="journal article" date="2008" name="PLoS ONE">
        <title>Genome sequence of Brucella abortus vaccine strain S19 compared to virulent strains yields candidate virulence genes.</title>
        <authorList>
            <person name="Crasta O.R."/>
            <person name="Folkerts O."/>
            <person name="Fei Z."/>
            <person name="Mane S.P."/>
            <person name="Evans C."/>
            <person name="Martino-Catt S."/>
            <person name="Bricker B."/>
            <person name="Yu G."/>
            <person name="Du L."/>
            <person name="Sobral B.W."/>
        </authorList>
    </citation>
    <scope>NUCLEOTIDE SEQUENCE [LARGE SCALE GENOMIC DNA]</scope>
    <source>
        <strain evidence="12 13">S19</strain>
    </source>
</reference>
<dbReference type="Pfam" id="PF07886">
    <property type="entry name" value="BA14K"/>
    <property type="match status" value="1"/>
</dbReference>
<proteinExistence type="inferred from homology"/>
<evidence type="ECO:0000256" key="10">
    <source>
        <dbReference type="ARBA" id="ARBA00023136"/>
    </source>
</evidence>
<evidence type="ECO:0000256" key="1">
    <source>
        <dbReference type="ARBA" id="ARBA00004162"/>
    </source>
</evidence>
<dbReference type="AlphaFoldDB" id="A0A0F6AUT3"/>
<keyword evidence="7" id="KW-0430">Lectin</keyword>
<evidence type="ECO:0000256" key="4">
    <source>
        <dbReference type="ARBA" id="ARBA00022475"/>
    </source>
</evidence>
<evidence type="ECO:0000256" key="5">
    <source>
        <dbReference type="ARBA" id="ARBA00022692"/>
    </source>
</evidence>
<organism evidence="12 13">
    <name type="scientific">Brucella abortus (strain S19)</name>
    <dbReference type="NCBI Taxonomy" id="430066"/>
    <lineage>
        <taxon>Bacteria</taxon>
        <taxon>Pseudomonadati</taxon>
        <taxon>Pseudomonadota</taxon>
        <taxon>Alphaproteobacteria</taxon>
        <taxon>Hyphomicrobiales</taxon>
        <taxon>Brucellaceae</taxon>
        <taxon>Brucella/Ochrobactrum group</taxon>
        <taxon>Brucella</taxon>
    </lineage>
</organism>
<dbReference type="EMBL" id="CP000888">
    <property type="protein sequence ID" value="ACD74104.1"/>
    <property type="molecule type" value="Genomic_DNA"/>
</dbReference>
<protein>
    <recommendedName>
        <fullName evidence="3">Lectin-like protein BA14k</fullName>
    </recommendedName>
</protein>
<keyword evidence="9" id="KW-0843">Virulence</keyword>
<dbReference type="GO" id="GO:0005886">
    <property type="term" value="C:plasma membrane"/>
    <property type="evidence" value="ECO:0007669"/>
    <property type="project" value="UniProtKB-SubCell"/>
</dbReference>
<keyword evidence="8" id="KW-1133">Transmembrane helix</keyword>
<dbReference type="KEGG" id="bmc:BAbS19_II06100"/>
<evidence type="ECO:0000256" key="8">
    <source>
        <dbReference type="ARBA" id="ARBA00022989"/>
    </source>
</evidence>
<keyword evidence="10" id="KW-0472">Membrane</keyword>
<keyword evidence="6" id="KW-0732">Signal</keyword>
<evidence type="ECO:0000256" key="6">
    <source>
        <dbReference type="ARBA" id="ARBA00022729"/>
    </source>
</evidence>
<gene>
    <name evidence="12" type="ordered locus">BAbS19_II06100</name>
</gene>
<comment type="function">
    <text evidence="11">Has immunoglobulin-binding and hemagglutination properties, and can bind to mannose. Essential for virulence. May be involved in LPS biosynthesis or polysaccharide transport.</text>
</comment>
<keyword evidence="5" id="KW-0812">Transmembrane</keyword>
<evidence type="ECO:0000313" key="13">
    <source>
        <dbReference type="Proteomes" id="UP000002565"/>
    </source>
</evidence>
<dbReference type="HOGENOM" id="CLU_095992_0_0_5"/>
<evidence type="ECO:0000256" key="9">
    <source>
        <dbReference type="ARBA" id="ARBA00023026"/>
    </source>
</evidence>
<comment type="subcellular location">
    <subcellularLocation>
        <location evidence="1">Cell membrane</location>
        <topology evidence="1">Single-pass membrane protein</topology>
    </subcellularLocation>
</comment>
<evidence type="ECO:0000256" key="2">
    <source>
        <dbReference type="ARBA" id="ARBA00010270"/>
    </source>
</evidence>
<name>A0A0F6AUT3_BRUA1</name>
<dbReference type="GO" id="GO:0030246">
    <property type="term" value="F:carbohydrate binding"/>
    <property type="evidence" value="ECO:0007669"/>
    <property type="project" value="UniProtKB-KW"/>
</dbReference>
<evidence type="ECO:0000313" key="12">
    <source>
        <dbReference type="EMBL" id="ACD74104.1"/>
    </source>
</evidence>
<dbReference type="InterPro" id="IPR012413">
    <property type="entry name" value="BA14K"/>
</dbReference>
<evidence type="ECO:0000256" key="3">
    <source>
        <dbReference type="ARBA" id="ARBA00020552"/>
    </source>
</evidence>